<dbReference type="CDD" id="cd02219">
    <property type="entry name" value="cupin_YjlB-like"/>
    <property type="match status" value="1"/>
</dbReference>
<evidence type="ECO:0008006" key="4">
    <source>
        <dbReference type="Google" id="ProtNLM"/>
    </source>
</evidence>
<dbReference type="OrthoDB" id="2446447at2759"/>
<dbReference type="EMBL" id="JAACFV010000097">
    <property type="protein sequence ID" value="KAF7505940.1"/>
    <property type="molecule type" value="Genomic_DNA"/>
</dbReference>
<dbReference type="SUPFAM" id="SSF51182">
    <property type="entry name" value="RmlC-like cupins"/>
    <property type="match status" value="1"/>
</dbReference>
<gene>
    <name evidence="2" type="ORF">GJ744_012382</name>
</gene>
<feature type="region of interest" description="Disordered" evidence="1">
    <location>
        <begin position="50"/>
        <end position="84"/>
    </location>
</feature>
<evidence type="ECO:0000256" key="1">
    <source>
        <dbReference type="SAM" id="MobiDB-lite"/>
    </source>
</evidence>
<keyword evidence="3" id="KW-1185">Reference proteome</keyword>
<dbReference type="Proteomes" id="UP000606974">
    <property type="component" value="Unassembled WGS sequence"/>
</dbReference>
<dbReference type="InterPro" id="IPR011051">
    <property type="entry name" value="RmlC_Cupin_sf"/>
</dbReference>
<dbReference type="InterPro" id="IPR014710">
    <property type="entry name" value="RmlC-like_jellyroll"/>
</dbReference>
<evidence type="ECO:0000313" key="3">
    <source>
        <dbReference type="Proteomes" id="UP000606974"/>
    </source>
</evidence>
<name>A0A8H7AIU9_9EURO</name>
<evidence type="ECO:0000313" key="2">
    <source>
        <dbReference type="EMBL" id="KAF7505940.1"/>
    </source>
</evidence>
<reference evidence="2" key="1">
    <citation type="submission" date="2020-02" db="EMBL/GenBank/DDBJ databases">
        <authorList>
            <person name="Palmer J.M."/>
        </authorList>
    </citation>
    <scope>NUCLEOTIDE SEQUENCE</scope>
    <source>
        <strain evidence="2">EPUS1.4</strain>
        <tissue evidence="2">Thallus</tissue>
    </source>
</reference>
<protein>
    <recommendedName>
        <fullName evidence="4">Cupin type-1 domain-containing protein</fullName>
    </recommendedName>
</protein>
<accession>A0A8H7AIU9</accession>
<dbReference type="Gene3D" id="2.60.120.10">
    <property type="entry name" value="Jelly Rolls"/>
    <property type="match status" value="1"/>
</dbReference>
<dbReference type="PANTHER" id="PTHR36448:SF2">
    <property type="entry name" value="CUPIN TYPE-1 DOMAIN-CONTAINING PROTEIN"/>
    <property type="match status" value="1"/>
</dbReference>
<feature type="compositionally biased region" description="Basic and acidic residues" evidence="1">
    <location>
        <begin position="53"/>
        <end position="62"/>
    </location>
</feature>
<proteinExistence type="predicted"/>
<dbReference type="PANTHER" id="PTHR36448">
    <property type="entry name" value="BLR7373 PROTEIN"/>
    <property type="match status" value="1"/>
</dbReference>
<dbReference type="InterPro" id="IPR047121">
    <property type="entry name" value="YjiB-like"/>
</dbReference>
<comment type="caution">
    <text evidence="2">The sequence shown here is derived from an EMBL/GenBank/DDBJ whole genome shotgun (WGS) entry which is preliminary data.</text>
</comment>
<sequence length="216" mass="23949">MILSTLAYQNRLSKPKMPLQTPEEYHIHTATPHVPNSRLPVLIYRSVLPLPPNEKEGEKDTATSDSASNHPSSEEDERSPASLAADAARQAIEANHWYYGGIFKSYWAHHFHSVTHECYAVVAGRRVEVDLGTGDVIVLPAGVSHCSVTSEGGYEYLGLYPEGSPKYDNNFCKAGEEETRMKAETARKVPVPEWDPIFGHKGPLYGIWNTSCTHEG</sequence>
<dbReference type="AlphaFoldDB" id="A0A8H7AIU9"/>
<organism evidence="2 3">
    <name type="scientific">Endocarpon pusillum</name>
    <dbReference type="NCBI Taxonomy" id="364733"/>
    <lineage>
        <taxon>Eukaryota</taxon>
        <taxon>Fungi</taxon>
        <taxon>Dikarya</taxon>
        <taxon>Ascomycota</taxon>
        <taxon>Pezizomycotina</taxon>
        <taxon>Eurotiomycetes</taxon>
        <taxon>Chaetothyriomycetidae</taxon>
        <taxon>Verrucariales</taxon>
        <taxon>Verrucariaceae</taxon>
        <taxon>Endocarpon</taxon>
    </lineage>
</organism>